<evidence type="ECO:0008006" key="5">
    <source>
        <dbReference type="Google" id="ProtNLM"/>
    </source>
</evidence>
<reference evidence="3 4" key="1">
    <citation type="journal article" date="2021" name="Microbiol. Resour. Announc.">
        <title>Complete Genome Sequences of Two Rhodococcus sp. Strains with Large and Linear Chromosomes, Isolated from Apple Rhizosphere.</title>
        <authorList>
            <person name="Benning S."/>
            <person name="Brugnone N."/>
            <person name="Siani R."/>
            <person name="Kublik S."/>
            <person name="Schloter M."/>
            <person name="Rad V."/>
        </authorList>
    </citation>
    <scope>NUCLEOTIDE SEQUENCE [LARGE SCALE GENOMIC DNA]</scope>
    <source>
        <strain evidence="3 4">R79</strain>
    </source>
</reference>
<feature type="coiled-coil region" evidence="1">
    <location>
        <begin position="33"/>
        <end position="71"/>
    </location>
</feature>
<evidence type="ECO:0000256" key="1">
    <source>
        <dbReference type="SAM" id="Coils"/>
    </source>
</evidence>
<feature type="compositionally biased region" description="Pro residues" evidence="2">
    <location>
        <begin position="120"/>
        <end position="130"/>
    </location>
</feature>
<reference evidence="3 4" key="2">
    <citation type="journal article" date="2022" name="Arch. Microbiol.">
        <title>Rhodococcus pseudokoreensis sp. nov. isolated from the rhizosphere of young M26 apple rootstocks.</title>
        <authorList>
            <person name="Kampfer P."/>
            <person name="Glaeser S.P."/>
            <person name="Blom J."/>
            <person name="Wolf J."/>
            <person name="Benning S."/>
            <person name="Schloter M."/>
            <person name="Neumann-Schaal M."/>
        </authorList>
    </citation>
    <scope>NUCLEOTIDE SEQUENCE [LARGE SCALE GENOMIC DNA]</scope>
    <source>
        <strain evidence="3 4">R79</strain>
    </source>
</reference>
<proteinExistence type="predicted"/>
<organism evidence="3 4">
    <name type="scientific">Rhodococcus pseudokoreensis</name>
    <dbReference type="NCBI Taxonomy" id="2811421"/>
    <lineage>
        <taxon>Bacteria</taxon>
        <taxon>Bacillati</taxon>
        <taxon>Actinomycetota</taxon>
        <taxon>Actinomycetes</taxon>
        <taxon>Mycobacteriales</taxon>
        <taxon>Nocardiaceae</taxon>
        <taxon>Rhodococcus</taxon>
    </lineage>
</organism>
<evidence type="ECO:0000313" key="4">
    <source>
        <dbReference type="Proteomes" id="UP000662986"/>
    </source>
</evidence>
<accession>A0A974ZR20</accession>
<dbReference type="Proteomes" id="UP000662986">
    <property type="component" value="Plasmid unnamed5"/>
</dbReference>
<evidence type="ECO:0000313" key="3">
    <source>
        <dbReference type="EMBL" id="QSE87175.1"/>
    </source>
</evidence>
<dbReference type="EMBL" id="CP070614">
    <property type="protein sequence ID" value="QSE87175.1"/>
    <property type="molecule type" value="Genomic_DNA"/>
</dbReference>
<feature type="compositionally biased region" description="Polar residues" evidence="2">
    <location>
        <begin position="106"/>
        <end position="115"/>
    </location>
</feature>
<sequence length="137" mass="14866">MAPAGKKSDSARKAAEAVAQKALQDKVALVGAIGEAQAAVEELGEEKVELERRHEEERDALEGKITDAEQRVRGAYDTAVAGGWTTRDLADMGINSPRKKRKQRRSPASTTQQDEATPQPANPQPTPDPELQPAHQY</sequence>
<keyword evidence="4" id="KW-1185">Reference proteome</keyword>
<dbReference type="RefSeq" id="WP_206003911.1">
    <property type="nucleotide sequence ID" value="NZ_CP070614.1"/>
</dbReference>
<feature type="region of interest" description="Disordered" evidence="2">
    <location>
        <begin position="82"/>
        <end position="137"/>
    </location>
</feature>
<geneLocation type="plasmid" evidence="3 4">
    <name>unnamed5</name>
</geneLocation>
<evidence type="ECO:0000256" key="2">
    <source>
        <dbReference type="SAM" id="MobiDB-lite"/>
    </source>
</evidence>
<gene>
    <name evidence="3" type="ORF">JWS13_00235</name>
</gene>
<keyword evidence="1" id="KW-0175">Coiled coil</keyword>
<protein>
    <recommendedName>
        <fullName evidence="5">Colicin import membrane protein</fullName>
    </recommendedName>
</protein>
<keyword evidence="3" id="KW-0614">Plasmid</keyword>
<name>A0A974ZR20_9NOCA</name>